<accession>A0ABN4YBN8</accession>
<evidence type="ECO:0000256" key="1">
    <source>
        <dbReference type="SAM" id="Phobius"/>
    </source>
</evidence>
<proteinExistence type="predicted"/>
<keyword evidence="3" id="KW-1185">Reference proteome</keyword>
<dbReference type="Proteomes" id="UP000191820">
    <property type="component" value="Chromosome"/>
</dbReference>
<gene>
    <name evidence="2" type="ORF">SJ2017_1443</name>
</gene>
<sequence length="123" mass="13870">MVHKLTAITLSIYALIAGCLLLFSYADKTIWQQFIYAIVFIVIPIIGSLSSLYGDKRGISLVLLLMASQVIRPLTPFEFFPFHAPFSLAFPFGQIEQGKGYLFDIFAFVMLLVVAFMLKPKKQ</sequence>
<evidence type="ECO:0000313" key="3">
    <source>
        <dbReference type="Proteomes" id="UP000191820"/>
    </source>
</evidence>
<dbReference type="RefSeq" id="WP_080915347.1">
    <property type="nucleotide sequence ID" value="NZ_CP020472.1"/>
</dbReference>
<dbReference type="EMBL" id="CP020472">
    <property type="protein sequence ID" value="ARD21767.1"/>
    <property type="molecule type" value="Genomic_DNA"/>
</dbReference>
<feature type="transmembrane region" description="Helical" evidence="1">
    <location>
        <begin position="31"/>
        <end position="54"/>
    </location>
</feature>
<protein>
    <recommendedName>
        <fullName evidence="4">Lycopene cyclase domain-containing protein</fullName>
    </recommendedName>
</protein>
<organism evidence="2 3">
    <name type="scientific">Shewanella japonica</name>
    <dbReference type="NCBI Taxonomy" id="93973"/>
    <lineage>
        <taxon>Bacteria</taxon>
        <taxon>Pseudomonadati</taxon>
        <taxon>Pseudomonadota</taxon>
        <taxon>Gammaproteobacteria</taxon>
        <taxon>Alteromonadales</taxon>
        <taxon>Shewanellaceae</taxon>
        <taxon>Shewanella</taxon>
    </lineage>
</organism>
<reference evidence="2 3" key="1">
    <citation type="submission" date="2017-03" db="EMBL/GenBank/DDBJ databases">
        <title>Genome sequencing of Shewanella japonica KCTC 22435.</title>
        <authorList>
            <person name="Kim K.M."/>
        </authorList>
    </citation>
    <scope>NUCLEOTIDE SEQUENCE [LARGE SCALE GENOMIC DNA]</scope>
    <source>
        <strain evidence="2 3">KCTC 22435</strain>
    </source>
</reference>
<feature type="transmembrane region" description="Helical" evidence="1">
    <location>
        <begin position="61"/>
        <end position="80"/>
    </location>
</feature>
<feature type="transmembrane region" description="Helical" evidence="1">
    <location>
        <begin position="7"/>
        <end position="25"/>
    </location>
</feature>
<dbReference type="PROSITE" id="PS51257">
    <property type="entry name" value="PROKAR_LIPOPROTEIN"/>
    <property type="match status" value="1"/>
</dbReference>
<evidence type="ECO:0000313" key="2">
    <source>
        <dbReference type="EMBL" id="ARD21767.1"/>
    </source>
</evidence>
<evidence type="ECO:0008006" key="4">
    <source>
        <dbReference type="Google" id="ProtNLM"/>
    </source>
</evidence>
<feature type="transmembrane region" description="Helical" evidence="1">
    <location>
        <begin position="100"/>
        <end position="118"/>
    </location>
</feature>
<keyword evidence="1" id="KW-0472">Membrane</keyword>
<name>A0ABN4YBN8_9GAMM</name>
<keyword evidence="1" id="KW-1133">Transmembrane helix</keyword>
<keyword evidence="1" id="KW-0812">Transmembrane</keyword>